<gene>
    <name evidence="1" type="ORF">PCOR1329_LOCUS32793</name>
</gene>
<dbReference type="Proteomes" id="UP001189429">
    <property type="component" value="Unassembled WGS sequence"/>
</dbReference>
<evidence type="ECO:0000313" key="1">
    <source>
        <dbReference type="EMBL" id="CAK0836231.1"/>
    </source>
</evidence>
<proteinExistence type="predicted"/>
<reference evidence="1" key="1">
    <citation type="submission" date="2023-10" db="EMBL/GenBank/DDBJ databases">
        <authorList>
            <person name="Chen Y."/>
            <person name="Shah S."/>
            <person name="Dougan E. K."/>
            <person name="Thang M."/>
            <person name="Chan C."/>
        </authorList>
    </citation>
    <scope>NUCLEOTIDE SEQUENCE [LARGE SCALE GENOMIC DNA]</scope>
</reference>
<accession>A0ABN9SUP8</accession>
<evidence type="ECO:0000313" key="2">
    <source>
        <dbReference type="Proteomes" id="UP001189429"/>
    </source>
</evidence>
<sequence length="319" mass="35048">MALSQSVSDYNMVAVDAEFMDMCPIAVGPFSHLHFTCEEQTPADVASRLQSLLVYLNGSFDNRFRRLVDDPRSLQVIQREIPHLVRPDQWRSVADWAVNFVAKAGGRRWGEVAAHEKCEVMAFAMLTGRAQGSVHVDAQQAGNFVDSMDGARTASARRAMMDDRSNPETCQVSRVAALLRVKYATSLCTVTLMRGADGQSHQSDLDLQTKVGGKELYYGSKRVGDCQLNFEANASAVERNPAENISLNQAGAFVFRVNNYINRDNADVPFEITAQKPGFTEVHAGVWPRSRKNGDFVTAEDLTGAGQALRGRAEGARGE</sequence>
<name>A0ABN9SUP8_9DINO</name>
<keyword evidence="2" id="KW-1185">Reference proteome</keyword>
<comment type="caution">
    <text evidence="1">The sequence shown here is derived from an EMBL/GenBank/DDBJ whole genome shotgun (WGS) entry which is preliminary data.</text>
</comment>
<protein>
    <submittedName>
        <fullName evidence="1">Uncharacterized protein</fullName>
    </submittedName>
</protein>
<dbReference type="EMBL" id="CAUYUJ010013447">
    <property type="protein sequence ID" value="CAK0836231.1"/>
    <property type="molecule type" value="Genomic_DNA"/>
</dbReference>
<organism evidence="1 2">
    <name type="scientific">Prorocentrum cordatum</name>
    <dbReference type="NCBI Taxonomy" id="2364126"/>
    <lineage>
        <taxon>Eukaryota</taxon>
        <taxon>Sar</taxon>
        <taxon>Alveolata</taxon>
        <taxon>Dinophyceae</taxon>
        <taxon>Prorocentrales</taxon>
        <taxon>Prorocentraceae</taxon>
        <taxon>Prorocentrum</taxon>
    </lineage>
</organism>